<evidence type="ECO:0000313" key="2">
    <source>
        <dbReference type="EMBL" id="PMD37886.1"/>
    </source>
</evidence>
<feature type="region of interest" description="Disordered" evidence="1">
    <location>
        <begin position="1"/>
        <end position="22"/>
    </location>
</feature>
<accession>A0A2J6RHA6</accession>
<gene>
    <name evidence="2" type="ORF">L207DRAFT_635337</name>
</gene>
<dbReference type="EMBL" id="KZ613948">
    <property type="protein sequence ID" value="PMD37886.1"/>
    <property type="molecule type" value="Genomic_DNA"/>
</dbReference>
<feature type="region of interest" description="Disordered" evidence="1">
    <location>
        <begin position="106"/>
        <end position="153"/>
    </location>
</feature>
<keyword evidence="3" id="KW-1185">Reference proteome</keyword>
<evidence type="ECO:0000313" key="3">
    <source>
        <dbReference type="Proteomes" id="UP000235786"/>
    </source>
</evidence>
<dbReference type="OrthoDB" id="3555728at2759"/>
<name>A0A2J6RHA6_HYAVF</name>
<sequence>MSRFRWSQQESDEARLPEGMRRVGYDADTQTYTYQDHHGSSWEGAPGAKYGVLNRTGHVRFETETKEDDAQEKLYSADGPRKQLLGVLSSGFGRLLNLARDLISQATTKQPSNPGDKILPPLPGKIRSKKQPQRYPQRHTQRRRRRPEKWHGK</sequence>
<feature type="compositionally biased region" description="Basic residues" evidence="1">
    <location>
        <begin position="126"/>
        <end position="153"/>
    </location>
</feature>
<proteinExistence type="predicted"/>
<evidence type="ECO:0000256" key="1">
    <source>
        <dbReference type="SAM" id="MobiDB-lite"/>
    </source>
</evidence>
<organism evidence="2 3">
    <name type="scientific">Hyaloscypha variabilis (strain UAMH 11265 / GT02V1 / F)</name>
    <name type="common">Meliniomyces variabilis</name>
    <dbReference type="NCBI Taxonomy" id="1149755"/>
    <lineage>
        <taxon>Eukaryota</taxon>
        <taxon>Fungi</taxon>
        <taxon>Dikarya</taxon>
        <taxon>Ascomycota</taxon>
        <taxon>Pezizomycotina</taxon>
        <taxon>Leotiomycetes</taxon>
        <taxon>Helotiales</taxon>
        <taxon>Hyaloscyphaceae</taxon>
        <taxon>Hyaloscypha</taxon>
        <taxon>Hyaloscypha variabilis</taxon>
    </lineage>
</organism>
<dbReference type="Proteomes" id="UP000235786">
    <property type="component" value="Unassembled WGS sequence"/>
</dbReference>
<dbReference type="AlphaFoldDB" id="A0A2J6RHA6"/>
<reference evidence="2 3" key="1">
    <citation type="submission" date="2016-04" db="EMBL/GenBank/DDBJ databases">
        <title>A degradative enzymes factory behind the ericoid mycorrhizal symbiosis.</title>
        <authorList>
            <consortium name="DOE Joint Genome Institute"/>
            <person name="Martino E."/>
            <person name="Morin E."/>
            <person name="Grelet G."/>
            <person name="Kuo A."/>
            <person name="Kohler A."/>
            <person name="Daghino S."/>
            <person name="Barry K."/>
            <person name="Choi C."/>
            <person name="Cichocki N."/>
            <person name="Clum A."/>
            <person name="Copeland A."/>
            <person name="Hainaut M."/>
            <person name="Haridas S."/>
            <person name="Labutti K."/>
            <person name="Lindquist E."/>
            <person name="Lipzen A."/>
            <person name="Khouja H.-R."/>
            <person name="Murat C."/>
            <person name="Ohm R."/>
            <person name="Olson A."/>
            <person name="Spatafora J."/>
            <person name="Veneault-Fourrey C."/>
            <person name="Henrissat B."/>
            <person name="Grigoriev I."/>
            <person name="Martin F."/>
            <person name="Perotto S."/>
        </authorList>
    </citation>
    <scope>NUCLEOTIDE SEQUENCE [LARGE SCALE GENOMIC DNA]</scope>
    <source>
        <strain evidence="2 3">F</strain>
    </source>
</reference>
<feature type="compositionally biased region" description="Basic and acidic residues" evidence="1">
    <location>
        <begin position="12"/>
        <end position="22"/>
    </location>
</feature>
<protein>
    <submittedName>
        <fullName evidence="2">Uncharacterized protein</fullName>
    </submittedName>
</protein>
<dbReference type="STRING" id="1149755.A0A2J6RHA6"/>